<evidence type="ECO:0000259" key="2">
    <source>
        <dbReference type="PROSITE" id="PS51903"/>
    </source>
</evidence>
<dbReference type="AlphaFoldDB" id="A0A9J6A3E9"/>
<accession>A0A9J6A3E9</accession>
<dbReference type="Pfam" id="PF02861">
    <property type="entry name" value="Clp_N"/>
    <property type="match status" value="1"/>
</dbReference>
<evidence type="ECO:0000256" key="1">
    <source>
        <dbReference type="PROSITE-ProRule" id="PRU01251"/>
    </source>
</evidence>
<protein>
    <recommendedName>
        <fullName evidence="2">Clp R domain-containing protein</fullName>
    </recommendedName>
</protein>
<keyword evidence="4" id="KW-1185">Reference proteome</keyword>
<dbReference type="InterPro" id="IPR004176">
    <property type="entry name" value="Clp_R_N"/>
</dbReference>
<reference evidence="3 4" key="1">
    <citation type="submission" date="2020-09" db="EMBL/GenBank/DDBJ databases">
        <title>De no assembly of potato wild relative species, Solanum commersonii.</title>
        <authorList>
            <person name="Cho K."/>
        </authorList>
    </citation>
    <scope>NUCLEOTIDE SEQUENCE [LARGE SCALE GENOMIC DNA]</scope>
    <source>
        <strain evidence="3">LZ3.2</strain>
        <tissue evidence="3">Leaf</tissue>
    </source>
</reference>
<comment type="caution">
    <text evidence="3">The sequence shown here is derived from an EMBL/GenBank/DDBJ whole genome shotgun (WGS) entry which is preliminary data.</text>
</comment>
<evidence type="ECO:0000313" key="3">
    <source>
        <dbReference type="EMBL" id="KAG5618827.1"/>
    </source>
</evidence>
<dbReference type="PANTHER" id="PTHR47016">
    <property type="entry name" value="ATP-DEPENDENT CLP PROTEASE ATP-BINDING SUBUNIT CLPT1, CHLOROPLASTIC"/>
    <property type="match status" value="1"/>
</dbReference>
<dbReference type="OrthoDB" id="1286581at2759"/>
<keyword evidence="1" id="KW-0677">Repeat</keyword>
<feature type="domain" description="Clp R" evidence="2">
    <location>
        <begin position="77"/>
        <end position="216"/>
    </location>
</feature>
<dbReference type="EMBL" id="JACXVP010000003">
    <property type="protein sequence ID" value="KAG5618827.1"/>
    <property type="molecule type" value="Genomic_DNA"/>
</dbReference>
<dbReference type="InterPro" id="IPR036628">
    <property type="entry name" value="Clp_N_dom_sf"/>
</dbReference>
<dbReference type="PROSITE" id="PS51903">
    <property type="entry name" value="CLP_R"/>
    <property type="match status" value="1"/>
</dbReference>
<organism evidence="3 4">
    <name type="scientific">Solanum commersonii</name>
    <name type="common">Commerson's wild potato</name>
    <name type="synonym">Commerson's nightshade</name>
    <dbReference type="NCBI Taxonomy" id="4109"/>
    <lineage>
        <taxon>Eukaryota</taxon>
        <taxon>Viridiplantae</taxon>
        <taxon>Streptophyta</taxon>
        <taxon>Embryophyta</taxon>
        <taxon>Tracheophyta</taxon>
        <taxon>Spermatophyta</taxon>
        <taxon>Magnoliopsida</taxon>
        <taxon>eudicotyledons</taxon>
        <taxon>Gunneridae</taxon>
        <taxon>Pentapetalae</taxon>
        <taxon>asterids</taxon>
        <taxon>lamiids</taxon>
        <taxon>Solanales</taxon>
        <taxon>Solanaceae</taxon>
        <taxon>Solanoideae</taxon>
        <taxon>Solaneae</taxon>
        <taxon>Solanum</taxon>
    </lineage>
</organism>
<name>A0A9J6A3E9_SOLCO</name>
<sequence>MAKALVQSISTPSSVAAGERDGQFNGSWKNQTSVRMNSFVGLRGGNASLLVKSGETLHSKVVVKRQQGCRIVSEAKYEVTTKKVAKVLMLAQEESRRLGHNLIGTEQILLGLIGEETGTAAKVLKSMGINLKDARIEVEKIIGKGSGSVAVRIPYSCRAKRVLELSREEAHQLGRNCIDSEHLLLGLLRGGESVATRVLQNLGADPNNIYLQAKDN</sequence>
<gene>
    <name evidence="3" type="ORF">H5410_018651</name>
</gene>
<proteinExistence type="predicted"/>
<dbReference type="Proteomes" id="UP000824120">
    <property type="component" value="Chromosome 3"/>
</dbReference>
<evidence type="ECO:0000313" key="4">
    <source>
        <dbReference type="Proteomes" id="UP000824120"/>
    </source>
</evidence>
<dbReference type="InterPro" id="IPR044217">
    <property type="entry name" value="CLPT1/2"/>
</dbReference>
<dbReference type="SUPFAM" id="SSF81923">
    <property type="entry name" value="Double Clp-N motif"/>
    <property type="match status" value="1"/>
</dbReference>
<dbReference type="Gene3D" id="1.10.1780.10">
    <property type="entry name" value="Clp, N-terminal domain"/>
    <property type="match status" value="1"/>
</dbReference>
<dbReference type="PANTHER" id="PTHR47016:SF5">
    <property type="entry name" value="CLP DOMAIN SUPERFAMILY PROTEIN"/>
    <property type="match status" value="1"/>
</dbReference>